<comment type="caution">
    <text evidence="1">The sequence shown here is derived from an EMBL/GenBank/DDBJ whole genome shotgun (WGS) entry which is preliminary data.</text>
</comment>
<gene>
    <name evidence="1" type="ORF">FWILDA_LOCUS17961</name>
</gene>
<name>A0A9W4X5W3_9GLOM</name>
<protein>
    <submittedName>
        <fullName evidence="1">11705_t:CDS:1</fullName>
    </submittedName>
</protein>
<sequence length="54" mass="6246">MNDEPSEENPSDIHSDNNNISIVFSNRILLLTSENLLDEEQSYVPKKFKLNKPK</sequence>
<proteinExistence type="predicted"/>
<dbReference type="AlphaFoldDB" id="A0A9W4X5W3"/>
<organism evidence="1 2">
    <name type="scientific">Funneliformis geosporum</name>
    <dbReference type="NCBI Taxonomy" id="1117311"/>
    <lineage>
        <taxon>Eukaryota</taxon>
        <taxon>Fungi</taxon>
        <taxon>Fungi incertae sedis</taxon>
        <taxon>Mucoromycota</taxon>
        <taxon>Glomeromycotina</taxon>
        <taxon>Glomeromycetes</taxon>
        <taxon>Glomerales</taxon>
        <taxon>Glomeraceae</taxon>
        <taxon>Funneliformis</taxon>
    </lineage>
</organism>
<dbReference type="Proteomes" id="UP001153678">
    <property type="component" value="Unassembled WGS sequence"/>
</dbReference>
<accession>A0A9W4X5W3</accession>
<keyword evidence="2" id="KW-1185">Reference proteome</keyword>
<evidence type="ECO:0000313" key="1">
    <source>
        <dbReference type="EMBL" id="CAI2197207.1"/>
    </source>
</evidence>
<evidence type="ECO:0000313" key="2">
    <source>
        <dbReference type="Proteomes" id="UP001153678"/>
    </source>
</evidence>
<feature type="non-terminal residue" evidence="1">
    <location>
        <position position="54"/>
    </location>
</feature>
<reference evidence="1" key="1">
    <citation type="submission" date="2022-08" db="EMBL/GenBank/DDBJ databases">
        <authorList>
            <person name="Kallberg Y."/>
            <person name="Tangrot J."/>
            <person name="Rosling A."/>
        </authorList>
    </citation>
    <scope>NUCLEOTIDE SEQUENCE</scope>
    <source>
        <strain evidence="1">Wild A</strain>
    </source>
</reference>
<dbReference type="EMBL" id="CAMKVN010015837">
    <property type="protein sequence ID" value="CAI2197207.1"/>
    <property type="molecule type" value="Genomic_DNA"/>
</dbReference>